<evidence type="ECO:0000313" key="2">
    <source>
        <dbReference type="EMBL" id="KAL3397465.1"/>
    </source>
</evidence>
<dbReference type="Gene3D" id="3.40.50.1580">
    <property type="entry name" value="Nucleoside phosphorylase domain"/>
    <property type="match status" value="1"/>
</dbReference>
<dbReference type="PANTHER" id="PTHR47705:SF1">
    <property type="entry name" value="PNP_UDP_1 DOMAIN-CONTAINING PROTEIN"/>
    <property type="match status" value="1"/>
</dbReference>
<accession>A0ABD2WWZ5</accession>
<dbReference type="EMBL" id="JBJJXI010000064">
    <property type="protein sequence ID" value="KAL3397465.1"/>
    <property type="molecule type" value="Genomic_DNA"/>
</dbReference>
<gene>
    <name evidence="2" type="ORF">TKK_008798</name>
</gene>
<evidence type="ECO:0000313" key="3">
    <source>
        <dbReference type="Proteomes" id="UP001627154"/>
    </source>
</evidence>
<organism evidence="2 3">
    <name type="scientific">Trichogramma kaykai</name>
    <dbReference type="NCBI Taxonomy" id="54128"/>
    <lineage>
        <taxon>Eukaryota</taxon>
        <taxon>Metazoa</taxon>
        <taxon>Ecdysozoa</taxon>
        <taxon>Arthropoda</taxon>
        <taxon>Hexapoda</taxon>
        <taxon>Insecta</taxon>
        <taxon>Pterygota</taxon>
        <taxon>Neoptera</taxon>
        <taxon>Endopterygota</taxon>
        <taxon>Hymenoptera</taxon>
        <taxon>Apocrita</taxon>
        <taxon>Proctotrupomorpha</taxon>
        <taxon>Chalcidoidea</taxon>
        <taxon>Trichogrammatidae</taxon>
        <taxon>Trichogramma</taxon>
    </lineage>
</organism>
<sequence>MHEQIVMTPKCKTANSTTIMIERRRQAAEPVLNGNKDDIHIAGGDHKGIIINKQMIDNNHENKPAQISLKFIVFLVDAQNGTHSQEQRTLFFWFPDTLMPENRATVAQDFFKELVSPLEFPRDYVGFIKKIMKLVQNKYTSIDRIEIELKQIDEPIEFPVRPVSTDETILEGEQKLELSREKVLELIESAYPNPLTTQDLAEDHGWDIEAIAKKFIELEKDGLVMAMDKGAYTRAVQKNNQIKVVKQMPQLSSAKQPTIAIITAQYCEKLAVDSMIENKETFVRYTTVGESNVYTLGDIGAHRIVCTKLPTVGHTREAMTAAGNTTTRLLGTFQKVDYVFLVGVGGGVPHYTDYKRHVRLGDVVVSYPIRTHNKVVYMYCEDARVLSSGGCIFDTKEYSPTNLSLQNIASEMKKQANLDEGFSPPWQNYMREGLKNLINESEHNFEAPPAESDKLYMNIGEQDVIEVSHPSAPKDDAAYARSDGCPQIHLAPIASGRRISRDDQLRQKFASRFGCLAFDAEMDAVVDSILGNCRDSFAVVRGIADYKDGSRGKEWQPYASLAAASVVKAMISAMDPPSPMRK</sequence>
<dbReference type="Proteomes" id="UP001627154">
    <property type="component" value="Unassembled WGS sequence"/>
</dbReference>
<dbReference type="PANTHER" id="PTHR47705">
    <property type="entry name" value="AGAP000321-PA"/>
    <property type="match status" value="1"/>
</dbReference>
<dbReference type="InterPro" id="IPR055121">
    <property type="entry name" value="HTH_69"/>
</dbReference>
<reference evidence="2 3" key="1">
    <citation type="journal article" date="2024" name="bioRxiv">
        <title>A reference genome for Trichogramma kaykai: A tiny desert-dwelling parasitoid wasp with competing sex-ratio distorters.</title>
        <authorList>
            <person name="Culotta J."/>
            <person name="Lindsey A.R."/>
        </authorList>
    </citation>
    <scope>NUCLEOTIDE SEQUENCE [LARGE SCALE GENOMIC DNA]</scope>
    <source>
        <strain evidence="2 3">KSX58</strain>
    </source>
</reference>
<feature type="domain" description="Winged helix-turn-helix" evidence="1">
    <location>
        <begin position="172"/>
        <end position="232"/>
    </location>
</feature>
<keyword evidence="3" id="KW-1185">Reference proteome</keyword>
<proteinExistence type="predicted"/>
<dbReference type="Pfam" id="PF22979">
    <property type="entry name" value="HTH_69"/>
    <property type="match status" value="1"/>
</dbReference>
<dbReference type="SUPFAM" id="SSF53167">
    <property type="entry name" value="Purine and uridine phosphorylases"/>
    <property type="match status" value="1"/>
</dbReference>
<comment type="caution">
    <text evidence="2">The sequence shown here is derived from an EMBL/GenBank/DDBJ whole genome shotgun (WGS) entry which is preliminary data.</text>
</comment>
<protein>
    <recommendedName>
        <fullName evidence="1">Winged helix-turn-helix domain-containing protein</fullName>
    </recommendedName>
</protein>
<dbReference type="AlphaFoldDB" id="A0ABD2WWZ5"/>
<name>A0ABD2WWZ5_9HYME</name>
<evidence type="ECO:0000259" key="1">
    <source>
        <dbReference type="Pfam" id="PF22979"/>
    </source>
</evidence>
<dbReference type="InterPro" id="IPR035994">
    <property type="entry name" value="Nucleoside_phosphorylase_sf"/>
</dbReference>